<dbReference type="CTD" id="20315950"/>
<feature type="chain" id="PRO_5001705454" evidence="1">
    <location>
        <begin position="28"/>
        <end position="172"/>
    </location>
</feature>
<dbReference type="KEGG" id="ovi:T265_01762"/>
<keyword evidence="3" id="KW-1185">Reference proteome</keyword>
<evidence type="ECO:0000313" key="3">
    <source>
        <dbReference type="Proteomes" id="UP000054324"/>
    </source>
</evidence>
<dbReference type="RefSeq" id="XP_009164116.1">
    <property type="nucleotide sequence ID" value="XM_009165852.1"/>
</dbReference>
<keyword evidence="1" id="KW-0732">Signal</keyword>
<dbReference type="Proteomes" id="UP000054324">
    <property type="component" value="Unassembled WGS sequence"/>
</dbReference>
<protein>
    <submittedName>
        <fullName evidence="2">Uncharacterized protein</fullName>
    </submittedName>
</protein>
<evidence type="ECO:0000256" key="1">
    <source>
        <dbReference type="SAM" id="SignalP"/>
    </source>
</evidence>
<name>A0A075A8X0_OPIVI</name>
<gene>
    <name evidence="2" type="ORF">T265_01762</name>
</gene>
<evidence type="ECO:0000313" key="2">
    <source>
        <dbReference type="EMBL" id="KER32145.1"/>
    </source>
</evidence>
<proteinExistence type="predicted"/>
<dbReference type="GeneID" id="20315950"/>
<sequence>MNKMIFLMTRSVMTDFLIAVCPHTVYCPEGGTPYYRKSGPICFVPKPVAPSTANKCIHAPRVTLNSQCYVIAPSAGPTSNYSLTSCFIALQEAEAFIATANGLSTLPSVSPVELLSHGPEATDAARLLAIATTTPEADSTCARHRPHDLPSLRVTPVSKYACELGYLSSRSR</sequence>
<dbReference type="AlphaFoldDB" id="A0A075A8X0"/>
<dbReference type="OrthoDB" id="10543289at2759"/>
<dbReference type="EMBL" id="KL596637">
    <property type="protein sequence ID" value="KER32145.1"/>
    <property type="molecule type" value="Genomic_DNA"/>
</dbReference>
<reference evidence="2 3" key="1">
    <citation type="submission" date="2013-11" db="EMBL/GenBank/DDBJ databases">
        <title>Opisthorchis viverrini - life in the bile duct.</title>
        <authorList>
            <person name="Young N.D."/>
            <person name="Nagarajan N."/>
            <person name="Lin S.J."/>
            <person name="Korhonen P.K."/>
            <person name="Jex A.R."/>
            <person name="Hall R.S."/>
            <person name="Safavi-Hemami H."/>
            <person name="Kaewkong W."/>
            <person name="Bertrand D."/>
            <person name="Gao S."/>
            <person name="Seet Q."/>
            <person name="Wongkham S."/>
            <person name="Teh B.T."/>
            <person name="Wongkham C."/>
            <person name="Intapan P.M."/>
            <person name="Maleewong W."/>
            <person name="Yang X."/>
            <person name="Hu M."/>
            <person name="Wang Z."/>
            <person name="Hofmann A."/>
            <person name="Sternberg P.W."/>
            <person name="Tan P."/>
            <person name="Wang J."/>
            <person name="Gasser R.B."/>
        </authorList>
    </citation>
    <scope>NUCLEOTIDE SEQUENCE [LARGE SCALE GENOMIC DNA]</scope>
</reference>
<feature type="signal peptide" evidence="1">
    <location>
        <begin position="1"/>
        <end position="27"/>
    </location>
</feature>
<organism evidence="2 3">
    <name type="scientific">Opisthorchis viverrini</name>
    <name type="common">Southeast Asian liver fluke</name>
    <dbReference type="NCBI Taxonomy" id="6198"/>
    <lineage>
        <taxon>Eukaryota</taxon>
        <taxon>Metazoa</taxon>
        <taxon>Spiralia</taxon>
        <taxon>Lophotrochozoa</taxon>
        <taxon>Platyhelminthes</taxon>
        <taxon>Trematoda</taxon>
        <taxon>Digenea</taxon>
        <taxon>Opisthorchiida</taxon>
        <taxon>Opisthorchiata</taxon>
        <taxon>Opisthorchiidae</taxon>
        <taxon>Opisthorchis</taxon>
    </lineage>
</organism>
<accession>A0A075A8X0</accession>